<name>A0ABN8QA75_9CNID</name>
<comment type="similarity">
    <text evidence="2">Belongs to the Integrator subunit 2 family.</text>
</comment>
<protein>
    <recommendedName>
        <fullName evidence="6">Integrator complex subunit 2</fullName>
    </recommendedName>
</protein>
<accession>A0ABN8QA75</accession>
<dbReference type="PANTHER" id="PTHR28608:SF1">
    <property type="entry name" value="INTEGRATOR COMPLEX SUBUNIT 2"/>
    <property type="match status" value="1"/>
</dbReference>
<keyword evidence="5" id="KW-1185">Reference proteome</keyword>
<reference evidence="4 5" key="1">
    <citation type="submission" date="2022-05" db="EMBL/GenBank/DDBJ databases">
        <authorList>
            <consortium name="Genoscope - CEA"/>
            <person name="William W."/>
        </authorList>
    </citation>
    <scope>NUCLEOTIDE SEQUENCE [LARGE SCALE GENOMIC DNA]</scope>
</reference>
<evidence type="ECO:0000256" key="1">
    <source>
        <dbReference type="ARBA" id="ARBA00004123"/>
    </source>
</evidence>
<dbReference type="InterPro" id="IPR026236">
    <property type="entry name" value="Int2_metazoa"/>
</dbReference>
<dbReference type="InterPro" id="IPR029321">
    <property type="entry name" value="INTS2"/>
</dbReference>
<keyword evidence="3" id="KW-0539">Nucleus</keyword>
<evidence type="ECO:0000313" key="4">
    <source>
        <dbReference type="EMBL" id="CAH3160324.1"/>
    </source>
</evidence>
<proteinExistence type="inferred from homology"/>
<dbReference type="EMBL" id="CALNXK010000116">
    <property type="protein sequence ID" value="CAH3160324.1"/>
    <property type="molecule type" value="Genomic_DNA"/>
</dbReference>
<evidence type="ECO:0000256" key="2">
    <source>
        <dbReference type="ARBA" id="ARBA00006705"/>
    </source>
</evidence>
<dbReference type="PRINTS" id="PR02105">
    <property type="entry name" value="INTSUBUNIT2"/>
</dbReference>
<dbReference type="Pfam" id="PF14750">
    <property type="entry name" value="INTS2"/>
    <property type="match status" value="1"/>
</dbReference>
<comment type="subcellular location">
    <subcellularLocation>
        <location evidence="1">Nucleus</location>
    </subcellularLocation>
</comment>
<dbReference type="Proteomes" id="UP001159405">
    <property type="component" value="Unassembled WGS sequence"/>
</dbReference>
<sequence length="1237" mass="136923">MVLSEIPSARAFQAIRSVSVTELSRLKEEEVRPLLPCLVRMALCSPVDESPKWTEARKEVQKLLSGLEVVNSIVALLSVDFSLLEQDALKEQQLRRKAGGNAGTSVLVENLQNGLALEFERSEPSRRLRLVLSELLRIMSQVDVSEEFIPEKCELFESEVYLEEVSDVICIAQAELPSLLALNQLAEALLRVKHGSWLLCRLVANAPDSFEQVCTSLLEHGEVQDEGSTGGIVRTQVLRQLCTMNPSSALVVHSEALRLCHMPGLAVALILDFGIDGNGSLSSSDLVAFLSGLLLGEDTKAKNWFSSFVRIGQRSNTSILSSLRSQLLKEMSSIVSKGVKKGVKSLDDTSGMEFTIQDAVTEHSIAHQDEETLEILQAMEVSTEYELTEEGSSIQKINIEKVETIEIRDEDVIQGTALLRLYCALKRLAGMKLSQQESEALLHLVTCHPPPTAAGVRFVVVGLCTLLVCTNIMSSPEHEQIATQWIKWLSKEEAHYEAASGVHASFGEILLLIAIHFHASQVDAIAELVCSVLGMNIRLGSLTRMKTLFTEEIFPEKVVTAHAVTVPVTPQLSSDDTGFLPIHCMHQLLRSRAFTKHAVPVKDWVYKQICCCTTPLHPLVAPLLEAFVHSVINPVSSKSSKQKETAFTLHGFTDAEVMSVFAPDQQDQGTAFRIHGIPLGSLRRSSVYVATELSSRLTSQILMLYYVLTYQDCLLSNMKSLVSNNIQPQWLSPMLLSQIPIKHLLEQARSRRQEFRGLYAPLLQLINTHLPHLCLVDDWLRQEEVFTAPLSAASPLPNIKCSPLLLKEAMSSLQDNPCPALLLLRRLLRLEPSSLISYMDVLVQALPSLLEPGIPRRVQTLCCELWTKMNTVIPRKLWLATVNTLCPAETPVPHLTPQLYTDEDIMKDPLTVLRCDRRVFRCPPLFDLLVRVLMGYLAGSRALLSQYLQAHPASRTEGLAVEQEREELRAALVTAQESAAIQILLEVCVKTAQDQDQPGCSGSAVLREIQCRVCSQLHQMFIAVPDIAKLVHFQGYPEELLPVTVAGIPSMHICLDFICELVNQPQLEKQLFAIQLASYLCLQFPLPKAMGVARYILSRLSSLLATLPASKRVAFFTPALPALVRFCRAFPPLCDEATGFLLELGRVAASHASASVGHPLGTPGSLLHQLAPEQHQETTDQEDHGFTDDVWLPNNVAREKERSVLEKPTDADLCQAIENTFLNLSNVAVVKQQSCDS</sequence>
<comment type="caution">
    <text evidence="4">The sequence shown here is derived from an EMBL/GenBank/DDBJ whole genome shotgun (WGS) entry which is preliminary data.</text>
</comment>
<organism evidence="4 5">
    <name type="scientific">Porites lobata</name>
    <dbReference type="NCBI Taxonomy" id="104759"/>
    <lineage>
        <taxon>Eukaryota</taxon>
        <taxon>Metazoa</taxon>
        <taxon>Cnidaria</taxon>
        <taxon>Anthozoa</taxon>
        <taxon>Hexacorallia</taxon>
        <taxon>Scleractinia</taxon>
        <taxon>Fungiina</taxon>
        <taxon>Poritidae</taxon>
        <taxon>Porites</taxon>
    </lineage>
</organism>
<dbReference type="PANTHER" id="PTHR28608">
    <property type="entry name" value="INTEGRATOR COMPLEX SUBUNIT 2"/>
    <property type="match status" value="1"/>
</dbReference>
<evidence type="ECO:0000256" key="3">
    <source>
        <dbReference type="ARBA" id="ARBA00023242"/>
    </source>
</evidence>
<evidence type="ECO:0008006" key="6">
    <source>
        <dbReference type="Google" id="ProtNLM"/>
    </source>
</evidence>
<gene>
    <name evidence="4" type="ORF">PLOB_00004120</name>
</gene>
<evidence type="ECO:0000313" key="5">
    <source>
        <dbReference type="Proteomes" id="UP001159405"/>
    </source>
</evidence>